<name>A0AB40CT66_DIOCR</name>
<protein>
    <submittedName>
        <fullName evidence="2">Probable leucine-rich repeat receptor-like protein kinase At2g33170</fullName>
    </submittedName>
</protein>
<dbReference type="Gene3D" id="3.80.10.10">
    <property type="entry name" value="Ribonuclease Inhibitor"/>
    <property type="match status" value="3"/>
</dbReference>
<dbReference type="RefSeq" id="XP_039143287.1">
    <property type="nucleotide sequence ID" value="XM_039287353.1"/>
</dbReference>
<dbReference type="PANTHER" id="PTHR48057">
    <property type="entry name" value="LEUCINE-RICH REPEAT SERINE/THREONINE-PROTEIN KINASE 1"/>
    <property type="match status" value="1"/>
</dbReference>
<dbReference type="Proteomes" id="UP001515500">
    <property type="component" value="Chromosome 17"/>
</dbReference>
<proteinExistence type="predicted"/>
<dbReference type="InterPro" id="IPR032675">
    <property type="entry name" value="LRR_dom_sf"/>
</dbReference>
<evidence type="ECO:0000313" key="2">
    <source>
        <dbReference type="RefSeq" id="XP_039143287.1"/>
    </source>
</evidence>
<reference evidence="2" key="1">
    <citation type="submission" date="2025-08" db="UniProtKB">
        <authorList>
            <consortium name="RefSeq"/>
        </authorList>
    </citation>
    <scope>IDENTIFICATION</scope>
</reference>
<dbReference type="InterPro" id="IPR001611">
    <property type="entry name" value="Leu-rich_rpt"/>
</dbReference>
<dbReference type="PANTHER" id="PTHR48057:SF7">
    <property type="entry name" value="LEUCINE-RICH REPEAT SERINE_THREONINE-PROTEIN KINASE 1"/>
    <property type="match status" value="1"/>
</dbReference>
<dbReference type="Pfam" id="PF00560">
    <property type="entry name" value="LRR_1"/>
    <property type="match status" value="2"/>
</dbReference>
<organism evidence="1 2">
    <name type="scientific">Dioscorea cayennensis subsp. rotundata</name>
    <name type="common">White Guinea yam</name>
    <name type="synonym">Dioscorea rotundata</name>
    <dbReference type="NCBI Taxonomy" id="55577"/>
    <lineage>
        <taxon>Eukaryota</taxon>
        <taxon>Viridiplantae</taxon>
        <taxon>Streptophyta</taxon>
        <taxon>Embryophyta</taxon>
        <taxon>Tracheophyta</taxon>
        <taxon>Spermatophyta</taxon>
        <taxon>Magnoliopsida</taxon>
        <taxon>Liliopsida</taxon>
        <taxon>Dioscoreales</taxon>
        <taxon>Dioscoreaceae</taxon>
        <taxon>Dioscorea</taxon>
    </lineage>
</organism>
<gene>
    <name evidence="2" type="primary">LOC120280495</name>
</gene>
<sequence>MLVQNRQLSKLSFPVFATATVSAKLSLPYPLISFLESLPQSSQCLLLLNNTLPPCQWSGVSCSSNSTSITSIDLSKLGLSGQLSSSASHFCRITTLREIILSYSNISRPIPPFLFHCTSLTSLCLGYNSLSGPIPPNVLLATHLTELVLSYNFLFGIITSDTFVGLRNLQYLFMEYNDFTGELPRSLLSLTGLTALDLSKNQFNVTIPEGISQLLYHGGGALKESSLFSSSLGASCWRHLLQPWKLVSPWKKARAWAWRKFPSLASVEHITFSCFDDDPDLMDVVYSVGWLNVAAKARTCSISVSSIIFVHLYYCSYLLVRVDSDQVKSEALNPVGPNPTGLGRSKLWSFQVTSFVGSLLPELGNCNSLVELQLQFNLIRGPIPPEISNLKKLEKLYLYDNELEGIIPP</sequence>
<accession>A0AB40CT66</accession>
<dbReference type="SUPFAM" id="SSF52058">
    <property type="entry name" value="L domain-like"/>
    <property type="match status" value="1"/>
</dbReference>
<dbReference type="AlphaFoldDB" id="A0AB40CT66"/>
<keyword evidence="1" id="KW-1185">Reference proteome</keyword>
<dbReference type="InterPro" id="IPR052595">
    <property type="entry name" value="LRRC69/RLP"/>
</dbReference>
<dbReference type="GeneID" id="120280495"/>
<dbReference type="Pfam" id="PF13855">
    <property type="entry name" value="LRR_8"/>
    <property type="match status" value="1"/>
</dbReference>
<evidence type="ECO:0000313" key="1">
    <source>
        <dbReference type="Proteomes" id="UP001515500"/>
    </source>
</evidence>